<organism evidence="2 3">
    <name type="scientific">Blautia intestinalis</name>
    <dbReference type="NCBI Taxonomy" id="2763028"/>
    <lineage>
        <taxon>Bacteria</taxon>
        <taxon>Bacillati</taxon>
        <taxon>Bacillota</taxon>
        <taxon>Clostridia</taxon>
        <taxon>Lachnospirales</taxon>
        <taxon>Lachnospiraceae</taxon>
        <taxon>Blautia</taxon>
    </lineage>
</organism>
<keyword evidence="1" id="KW-0472">Membrane</keyword>
<evidence type="ECO:0000313" key="3">
    <source>
        <dbReference type="Proteomes" id="UP000633936"/>
    </source>
</evidence>
<keyword evidence="1" id="KW-0812">Transmembrane</keyword>
<evidence type="ECO:0000313" key="2">
    <source>
        <dbReference type="EMBL" id="MBC5740587.1"/>
    </source>
</evidence>
<dbReference type="Proteomes" id="UP000633936">
    <property type="component" value="Unassembled WGS sequence"/>
</dbReference>
<feature type="transmembrane region" description="Helical" evidence="1">
    <location>
        <begin position="7"/>
        <end position="27"/>
    </location>
</feature>
<evidence type="ECO:0000256" key="1">
    <source>
        <dbReference type="SAM" id="Phobius"/>
    </source>
</evidence>
<accession>A0ABR7I237</accession>
<keyword evidence="3" id="KW-1185">Reference proteome</keyword>
<name>A0ABR7I237_9FIRM</name>
<protein>
    <submittedName>
        <fullName evidence="2">Uncharacterized protein</fullName>
    </submittedName>
</protein>
<dbReference type="EMBL" id="JACOQE010000004">
    <property type="protein sequence ID" value="MBC5740587.1"/>
    <property type="molecule type" value="Genomic_DNA"/>
</dbReference>
<keyword evidence="1" id="KW-1133">Transmembrane helix</keyword>
<sequence>MIRIENVTILKVMTFFVIGNYSVMFLLQKNAPRGCDQMHEEYVCLSRLHLARKA</sequence>
<dbReference type="RefSeq" id="WP_182279205.1">
    <property type="nucleotide sequence ID" value="NZ_JACOQE010000004.1"/>
</dbReference>
<reference evidence="2 3" key="1">
    <citation type="submission" date="2020-08" db="EMBL/GenBank/DDBJ databases">
        <title>Genome public.</title>
        <authorList>
            <person name="Liu C."/>
            <person name="Sun Q."/>
        </authorList>
    </citation>
    <scope>NUCLEOTIDE SEQUENCE [LARGE SCALE GENOMIC DNA]</scope>
    <source>
        <strain evidence="2 3">27-44</strain>
    </source>
</reference>
<gene>
    <name evidence="2" type="ORF">H8Z79_08940</name>
</gene>
<comment type="caution">
    <text evidence="2">The sequence shown here is derived from an EMBL/GenBank/DDBJ whole genome shotgun (WGS) entry which is preliminary data.</text>
</comment>
<proteinExistence type="predicted"/>